<evidence type="ECO:0000313" key="2">
    <source>
        <dbReference type="Proteomes" id="UP000427769"/>
    </source>
</evidence>
<protein>
    <submittedName>
        <fullName evidence="1">Uncharacterized protein</fullName>
    </submittedName>
</protein>
<dbReference type="RefSeq" id="WP_155307622.1">
    <property type="nucleotide sequence ID" value="NZ_AP021875.1"/>
</dbReference>
<gene>
    <name evidence="1" type="ORF">DSCW_64720</name>
</gene>
<dbReference type="Proteomes" id="UP000427769">
    <property type="component" value="Chromosome"/>
</dbReference>
<dbReference type="EMBL" id="AP021875">
    <property type="protein sequence ID" value="BBO79055.1"/>
    <property type="molecule type" value="Genomic_DNA"/>
</dbReference>
<keyword evidence="2" id="KW-1185">Reference proteome</keyword>
<name>A0A5K7ZE40_9BACT</name>
<reference evidence="1 2" key="1">
    <citation type="submission" date="2019-11" db="EMBL/GenBank/DDBJ databases">
        <title>Comparative genomics of hydrocarbon-degrading Desulfosarcina strains.</title>
        <authorList>
            <person name="Watanabe M."/>
            <person name="Kojima H."/>
            <person name="Fukui M."/>
        </authorList>
    </citation>
    <scope>NUCLEOTIDE SEQUENCE [LARGE SCALE GENOMIC DNA]</scope>
    <source>
        <strain evidence="1 2">PP31</strain>
    </source>
</reference>
<proteinExistence type="predicted"/>
<organism evidence="1 2">
    <name type="scientific">Desulfosarcina widdelii</name>
    <dbReference type="NCBI Taxonomy" id="947919"/>
    <lineage>
        <taxon>Bacteria</taxon>
        <taxon>Pseudomonadati</taxon>
        <taxon>Thermodesulfobacteriota</taxon>
        <taxon>Desulfobacteria</taxon>
        <taxon>Desulfobacterales</taxon>
        <taxon>Desulfosarcinaceae</taxon>
        <taxon>Desulfosarcina</taxon>
    </lineage>
</organism>
<sequence length="75" mass="8423">MNPPQDQSDKKKMEIAVQIAELSKLLGMIPSDDTIQIKAPMTQNEMVLSDWLGATRRSFLKLSLLIGKELDIQLP</sequence>
<dbReference type="KEGG" id="dwd:DSCW_64720"/>
<accession>A0A5K7ZE40</accession>
<evidence type="ECO:0000313" key="1">
    <source>
        <dbReference type="EMBL" id="BBO79055.1"/>
    </source>
</evidence>
<dbReference type="AlphaFoldDB" id="A0A5K7ZE40"/>